<sequence length="298" mass="32670">MFCDTLCYNQRFPVAVSSAWALHLLTMLIVVALMKFVYVTVRKKDSSGYDVETAVEPTLDLETSSGNGSYDVVGKNEFGGWRYPVYVLCIVMILATTSVFMFVLIDYQLPAVMQKTFPCTPESAECPASVQCAFTGRADKRAILWAMACCSAATITLCVGYLATHAGQACGFCGDRDDTEETRAGHRSGEAERVSRRAWREGGDSRREGGGDSRREGRGADTRRPAPRGDVGVGIEGCSCQLDGANCCCRDMTCDCYDNRHCPCYFPDTDTGLHSLACREESDGKLLRGDTEVLRRQP</sequence>
<reference evidence="1" key="1">
    <citation type="submission" date="2021-08" db="EMBL/GenBank/DDBJ databases">
        <title>The first chromosome-level gecko genome reveals the dynamic sex chromosomes of Neotropical dwarf geckos (Sphaerodactylidae: Sphaerodactylus).</title>
        <authorList>
            <person name="Pinto B.J."/>
            <person name="Keating S.E."/>
            <person name="Gamble T."/>
        </authorList>
    </citation>
    <scope>NUCLEOTIDE SEQUENCE</scope>
    <source>
        <strain evidence="1">TG3544</strain>
    </source>
</reference>
<dbReference type="Proteomes" id="UP000827872">
    <property type="component" value="Linkage Group LG15"/>
</dbReference>
<evidence type="ECO:0000313" key="2">
    <source>
        <dbReference type="Proteomes" id="UP000827872"/>
    </source>
</evidence>
<keyword evidence="2" id="KW-1185">Reference proteome</keyword>
<name>A0ACB8EWC0_9SAUR</name>
<comment type="caution">
    <text evidence="1">The sequence shown here is derived from an EMBL/GenBank/DDBJ whole genome shotgun (WGS) entry which is preliminary data.</text>
</comment>
<organism evidence="1 2">
    <name type="scientific">Sphaerodactylus townsendi</name>
    <dbReference type="NCBI Taxonomy" id="933632"/>
    <lineage>
        <taxon>Eukaryota</taxon>
        <taxon>Metazoa</taxon>
        <taxon>Chordata</taxon>
        <taxon>Craniata</taxon>
        <taxon>Vertebrata</taxon>
        <taxon>Euteleostomi</taxon>
        <taxon>Lepidosauria</taxon>
        <taxon>Squamata</taxon>
        <taxon>Bifurcata</taxon>
        <taxon>Gekkota</taxon>
        <taxon>Sphaerodactylidae</taxon>
        <taxon>Sphaerodactylus</taxon>
    </lineage>
</organism>
<gene>
    <name evidence="1" type="ORF">K3G42_012528</name>
</gene>
<protein>
    <submittedName>
        <fullName evidence="1">Uncharacterized protein</fullName>
    </submittedName>
</protein>
<dbReference type="EMBL" id="CM037628">
    <property type="protein sequence ID" value="KAH7996988.1"/>
    <property type="molecule type" value="Genomic_DNA"/>
</dbReference>
<accession>A0ACB8EWC0</accession>
<evidence type="ECO:0000313" key="1">
    <source>
        <dbReference type="EMBL" id="KAH7996988.1"/>
    </source>
</evidence>
<proteinExistence type="predicted"/>